<evidence type="ECO:0000313" key="3">
    <source>
        <dbReference type="Proteomes" id="UP000236544"/>
    </source>
</evidence>
<organism evidence="2 3">
    <name type="scientific">Lachancea quebecensis</name>
    <dbReference type="NCBI Taxonomy" id="1654605"/>
    <lineage>
        <taxon>Eukaryota</taxon>
        <taxon>Fungi</taxon>
        <taxon>Dikarya</taxon>
        <taxon>Ascomycota</taxon>
        <taxon>Saccharomycotina</taxon>
        <taxon>Saccharomycetes</taxon>
        <taxon>Saccharomycetales</taxon>
        <taxon>Saccharomycetaceae</taxon>
        <taxon>Lachancea</taxon>
    </lineage>
</organism>
<dbReference type="Proteomes" id="UP000236544">
    <property type="component" value="Unassembled WGS sequence"/>
</dbReference>
<evidence type="ECO:0000256" key="1">
    <source>
        <dbReference type="SAM" id="MobiDB-lite"/>
    </source>
</evidence>
<gene>
    <name evidence="2" type="ORF">LAQU0_S07e02850g</name>
</gene>
<dbReference type="GO" id="GO:0044615">
    <property type="term" value="C:nuclear pore nuclear basket"/>
    <property type="evidence" value="ECO:0007669"/>
    <property type="project" value="InterPro"/>
</dbReference>
<dbReference type="PANTHER" id="PTHR28284:SF1">
    <property type="entry name" value="NUCLEOPORIN NUP60"/>
    <property type="match status" value="1"/>
</dbReference>
<dbReference type="OrthoDB" id="5370852at2759"/>
<sequence>MKGESRSAFERGPQAPYARVFKKSSRGRSSLLSKIKSYFTNDLRTQEPASSTNSLDVATFNGPGGFYSRDCTSLAGRAVTNAKPEPGFNESKRGDTEEANLPNLTLAQFFREKGDEPLSEIEFEGVLSLIKKSKSASLADDSQNALVAGNNSSDISSAVLKPSSVREASLKAPSFRPKYDEFASTANTSLRSVVSAGSRKSRIFDYSSLPSPYRPCSYRHSTADVILGQQKPAGIEGPSTDAFNTSSNRISNTASALISLLDSGESKHETSGLSNPYSARVSEFKRYRRIPEGDKSVPHTPSKATNANAPARSIALSEIQNNENKETEAAEKPTNQQFTKYRPAKASSLRTTVSATKSPKAETSKPLGSVSNLQETDVPVVPKSSFEFSYTAPTMCEDTCNGASTSARYTGKLAAEASDEGAQTKFCGFVNTEATPNSTLDQQFSAGRVNPTVQPSMAPLFKNSKQSSARSTNECRVSRESFSNSSKKESFQFEFSAPPASGIDPASIDEELVQKSRITYVF</sequence>
<dbReference type="EMBL" id="LN890573">
    <property type="protein sequence ID" value="CUS22906.1"/>
    <property type="molecule type" value="Genomic_DNA"/>
</dbReference>
<evidence type="ECO:0000313" key="2">
    <source>
        <dbReference type="EMBL" id="CUS22906.1"/>
    </source>
</evidence>
<accession>A0A0P1L176</accession>
<proteinExistence type="predicted"/>
<dbReference type="GO" id="GO:0031990">
    <property type="term" value="P:mRNA export from nucleus in response to heat stress"/>
    <property type="evidence" value="ECO:0007669"/>
    <property type="project" value="TreeGrafter"/>
</dbReference>
<reference evidence="3" key="1">
    <citation type="submission" date="2015-10" db="EMBL/GenBank/DDBJ databases">
        <authorList>
            <person name="Devillers H."/>
        </authorList>
    </citation>
    <scope>NUCLEOTIDE SEQUENCE [LARGE SCALE GENOMIC DNA]</scope>
</reference>
<dbReference type="PANTHER" id="PTHR28284">
    <property type="entry name" value="NUCLEOPORIN NUP60"/>
    <property type="match status" value="1"/>
</dbReference>
<dbReference type="GO" id="GO:0034398">
    <property type="term" value="P:telomere tethering at nuclear periphery"/>
    <property type="evidence" value="ECO:0007669"/>
    <property type="project" value="TreeGrafter"/>
</dbReference>
<keyword evidence="3" id="KW-1185">Reference proteome</keyword>
<dbReference type="AlphaFoldDB" id="A0A0P1L176"/>
<dbReference type="GO" id="GO:0016973">
    <property type="term" value="P:poly(A)+ mRNA export from nucleus"/>
    <property type="evidence" value="ECO:0007669"/>
    <property type="project" value="TreeGrafter"/>
</dbReference>
<dbReference type="GO" id="GO:0006607">
    <property type="term" value="P:NLS-bearing protein import into nucleus"/>
    <property type="evidence" value="ECO:0007669"/>
    <property type="project" value="TreeGrafter"/>
</dbReference>
<feature type="region of interest" description="Disordered" evidence="1">
    <location>
        <begin position="1"/>
        <end position="29"/>
    </location>
</feature>
<dbReference type="InterPro" id="IPR034432">
    <property type="entry name" value="Nup60"/>
</dbReference>
<dbReference type="GO" id="GO:0008298">
    <property type="term" value="P:intracellular mRNA localization"/>
    <property type="evidence" value="ECO:0007669"/>
    <property type="project" value="TreeGrafter"/>
</dbReference>
<feature type="region of interest" description="Disordered" evidence="1">
    <location>
        <begin position="290"/>
        <end position="370"/>
    </location>
</feature>
<feature type="compositionally biased region" description="Polar residues" evidence="1">
    <location>
        <begin position="348"/>
        <end position="357"/>
    </location>
</feature>
<dbReference type="GO" id="GO:0017056">
    <property type="term" value="F:structural constituent of nuclear pore"/>
    <property type="evidence" value="ECO:0007669"/>
    <property type="project" value="InterPro"/>
</dbReference>
<feature type="compositionally biased region" description="Polar residues" evidence="1">
    <location>
        <begin position="463"/>
        <end position="475"/>
    </location>
</feature>
<feature type="region of interest" description="Disordered" evidence="1">
    <location>
        <begin position="463"/>
        <end position="490"/>
    </location>
</feature>
<protein>
    <submittedName>
        <fullName evidence="2">LAQU0S07e02850g1_1</fullName>
    </submittedName>
</protein>
<name>A0A0P1L176_9SACH</name>